<dbReference type="Proteomes" id="UP001243375">
    <property type="component" value="Unassembled WGS sequence"/>
</dbReference>
<comment type="caution">
    <text evidence="1">The sequence shown here is derived from an EMBL/GenBank/DDBJ whole genome shotgun (WGS) entry which is preliminary data.</text>
</comment>
<proteinExistence type="predicted"/>
<reference evidence="1" key="1">
    <citation type="submission" date="2023-04" db="EMBL/GenBank/DDBJ databases">
        <title>Draft Genome sequencing of Naganishia species isolated from polar environments using Oxford Nanopore Technology.</title>
        <authorList>
            <person name="Leo P."/>
            <person name="Venkateswaran K."/>
        </authorList>
    </citation>
    <scope>NUCLEOTIDE SEQUENCE</scope>
    <source>
        <strain evidence="1">MNA-CCFEE 5425</strain>
    </source>
</reference>
<accession>A0ACC2XEQ9</accession>
<name>A0ACC2XEQ9_9TREE</name>
<evidence type="ECO:0000313" key="2">
    <source>
        <dbReference type="Proteomes" id="UP001243375"/>
    </source>
</evidence>
<protein>
    <submittedName>
        <fullName evidence="1">Uncharacterized protein</fullName>
    </submittedName>
</protein>
<evidence type="ECO:0000313" key="1">
    <source>
        <dbReference type="EMBL" id="KAJ9121752.1"/>
    </source>
</evidence>
<dbReference type="EMBL" id="JASBWU010000005">
    <property type="protein sequence ID" value="KAJ9121752.1"/>
    <property type="molecule type" value="Genomic_DNA"/>
</dbReference>
<keyword evidence="2" id="KW-1185">Reference proteome</keyword>
<sequence>MSTPQKRKPNPVARKSSATIPKAQQQPTTFYAGPTVPKKTNTDVPVAPTTKEAVTGQSKVYVKGKNLEQIVAGKATEPSIYTKLNPFIATPHLVPAWESYVCKPTNAYRTLVLEPYVVPHIKNRISKVRANPIVRNYIEPVAVRVQVEGQNLWKTRLERPFKRGSLVAHQLHGRYIAPTYPVLRARINRLVAYVRYQLDHAYTTVSKLVSSHPTYAKLSHQITPLYQTAKSRVIGGYHAIIPHVHRARKSAHPHVKRLGGQAYLKGRQGVDVTRASVIPRFAKSLETGLEHVEKVWERISAFTKEIYNPYLRSPIKQARPLLYSLILTPSYADIKRAIRAGYLDTRAAVEQGVESVKDTIHSMENKVESVVDDVKAKVVPSAASVSASASSVVADAYNGKKARASVSSVSRSASASVQSASKKVAHGAANLAASGKSITDEIVHTASTIGEQATASVRSVASDVSIQAEGAATKAREYVRVSAAQRVAHDASATVEGKIQQASASVHSAASQVSASGSSIVDQATRSVGSVASDLSASGASIIDRATKSAGSVAIQASQTVKSGVSGVSASVQSGASQVSASGSSVVDHATQTASSAASRASQVVGSVVSGGSSVVDQATRSVGSAASQISASGSSIIDQAPKSVYSAGAQASQSVGSVAGAIQGSASSVAARASQSASSVVEPNVSTLDPLDPTATEIGSNPGKTTVPHNPDSDQIAPLHDGQEVIGKVQEQIVSEETAAKDPTYLKQEAATAVHAYLHAHVPKIAQDRLATLEHEAITTTRAFEQFLSQLELAPEAKDVTSNRVKVKASLKKVRSKLDDLVASLEADLRDGLITAGARKEVDKLIETAVQSAGSKSPSKLRRSYFDIVESVIDTLNPVNDAVAQEGRLLLKPYRNDAKTRADQALDLLDGKAAAAVVPTETIAQVAKAAAGTIGRAKDQIIADIKHATEVGKAGAASATLAVKDEL</sequence>
<gene>
    <name evidence="1" type="ORF">QFC22_002373</name>
</gene>
<organism evidence="1 2">
    <name type="scientific">Naganishia vaughanmartiniae</name>
    <dbReference type="NCBI Taxonomy" id="1424756"/>
    <lineage>
        <taxon>Eukaryota</taxon>
        <taxon>Fungi</taxon>
        <taxon>Dikarya</taxon>
        <taxon>Basidiomycota</taxon>
        <taxon>Agaricomycotina</taxon>
        <taxon>Tremellomycetes</taxon>
        <taxon>Filobasidiales</taxon>
        <taxon>Filobasidiaceae</taxon>
        <taxon>Naganishia</taxon>
    </lineage>
</organism>